<dbReference type="RefSeq" id="WP_155108327.1">
    <property type="nucleotide sequence ID" value="NZ_WMJZ01000012.1"/>
</dbReference>
<keyword evidence="2" id="KW-1185">Reference proteome</keyword>
<dbReference type="OrthoDB" id="6516812at2"/>
<organism evidence="1 2">
    <name type="scientific">Intestinirhabdus alba</name>
    <dbReference type="NCBI Taxonomy" id="2899544"/>
    <lineage>
        <taxon>Bacteria</taxon>
        <taxon>Pseudomonadati</taxon>
        <taxon>Pseudomonadota</taxon>
        <taxon>Gammaproteobacteria</taxon>
        <taxon>Enterobacterales</taxon>
        <taxon>Enterobacteriaceae</taxon>
        <taxon>Intestinirhabdus</taxon>
    </lineage>
</organism>
<dbReference type="InterPro" id="IPR047914">
    <property type="entry name" value="TagK-like_C"/>
</dbReference>
<comment type="caution">
    <text evidence="1">The sequence shown here is derived from an EMBL/GenBank/DDBJ whole genome shotgun (WGS) entry which is preliminary data.</text>
</comment>
<name>A0A6L6IIM6_9ENTR</name>
<proteinExistence type="predicted"/>
<reference evidence="1 2" key="1">
    <citation type="submission" date="2019-11" db="EMBL/GenBank/DDBJ databases">
        <title>Escherichia alba sp. nov. isolated from the gut of plastic-eating superworms Zophobas atratus.</title>
        <authorList>
            <person name="Yang Y."/>
        </authorList>
    </citation>
    <scope>NUCLEOTIDE SEQUENCE [LARGE SCALE GENOMIC DNA]</scope>
    <source>
        <strain evidence="2">BIT-B35</strain>
    </source>
</reference>
<dbReference type="NCBIfam" id="NF033419">
    <property type="entry name" value="T6SS_TagK_dom"/>
    <property type="match status" value="1"/>
</dbReference>
<dbReference type="AlphaFoldDB" id="A0A6L6IIM6"/>
<sequence length="280" mass="32092">MNIQFEWPASRQPVALKRNLSVDNALVFNAATGAFDEHGAGGEPDLLLFYWHLARPVLLNLCTRRLCLLNGVEIACGAVHPLRDESEIQAGHFKLLIAPGGDSEVEEQNFYQFIYPNNAWATANKVPEVEEILPNGGDYVNDLRYFDEVILAQDKGDDVLKTLEVEYKRFLIWQEIDGGYYGGVAGQADHILKTDRRFDLIREQIKDKTLTECIVAREFLMEKVWPELERGEYAPEIFSDEEKIDLLRSLSPEHTVSKRKYKVPDLVFHDFYKVGLDSHY</sequence>
<evidence type="ECO:0000313" key="1">
    <source>
        <dbReference type="EMBL" id="MTH46712.1"/>
    </source>
</evidence>
<accession>A0A6L6IIM6</accession>
<dbReference type="Proteomes" id="UP000477739">
    <property type="component" value="Unassembled WGS sequence"/>
</dbReference>
<evidence type="ECO:0000313" key="2">
    <source>
        <dbReference type="Proteomes" id="UP000477739"/>
    </source>
</evidence>
<protein>
    <submittedName>
        <fullName evidence="1">TagK domain-containing protein</fullName>
    </submittedName>
</protein>
<gene>
    <name evidence="1" type="ORF">GJV78_10705</name>
</gene>
<dbReference type="EMBL" id="WMJZ01000012">
    <property type="protein sequence ID" value="MTH46712.1"/>
    <property type="molecule type" value="Genomic_DNA"/>
</dbReference>